<accession>A0A0E9NLG3</accession>
<organism evidence="2 3">
    <name type="scientific">Saitoella complicata (strain BCRC 22490 / CBS 7301 / JCM 7358 / NBRC 10748 / NRRL Y-17804)</name>
    <dbReference type="NCBI Taxonomy" id="698492"/>
    <lineage>
        <taxon>Eukaryota</taxon>
        <taxon>Fungi</taxon>
        <taxon>Dikarya</taxon>
        <taxon>Ascomycota</taxon>
        <taxon>Taphrinomycotina</taxon>
        <taxon>Taphrinomycotina incertae sedis</taxon>
        <taxon>Saitoella</taxon>
    </lineage>
</organism>
<evidence type="ECO:0000256" key="1">
    <source>
        <dbReference type="SAM" id="MobiDB-lite"/>
    </source>
</evidence>
<dbReference type="AlphaFoldDB" id="A0A0E9NLG3"/>
<reference evidence="2 3" key="3">
    <citation type="journal article" date="2015" name="Genome Announc.">
        <title>Draft Genome Sequence of the Archiascomycetous Yeast Saitoella complicata.</title>
        <authorList>
            <person name="Yamauchi K."/>
            <person name="Kondo S."/>
            <person name="Hamamoto M."/>
            <person name="Takahashi Y."/>
            <person name="Ogura Y."/>
            <person name="Hayashi T."/>
            <person name="Nishida H."/>
        </authorList>
    </citation>
    <scope>NUCLEOTIDE SEQUENCE [LARGE SCALE GENOMIC DNA]</scope>
    <source>
        <strain evidence="2 3">NRRL Y-17804</strain>
    </source>
</reference>
<feature type="region of interest" description="Disordered" evidence="1">
    <location>
        <begin position="47"/>
        <end position="77"/>
    </location>
</feature>
<evidence type="ECO:0000313" key="3">
    <source>
        <dbReference type="Proteomes" id="UP000033140"/>
    </source>
</evidence>
<reference evidence="2 3" key="1">
    <citation type="journal article" date="2011" name="J. Gen. Appl. Microbiol.">
        <title>Draft genome sequencing of the enigmatic yeast Saitoella complicata.</title>
        <authorList>
            <person name="Nishida H."/>
            <person name="Hamamoto M."/>
            <person name="Sugiyama J."/>
        </authorList>
    </citation>
    <scope>NUCLEOTIDE SEQUENCE [LARGE SCALE GENOMIC DNA]</scope>
    <source>
        <strain evidence="2 3">NRRL Y-17804</strain>
    </source>
</reference>
<comment type="caution">
    <text evidence="2">The sequence shown here is derived from an EMBL/GenBank/DDBJ whole genome shotgun (WGS) entry which is preliminary data.</text>
</comment>
<evidence type="ECO:0000313" key="2">
    <source>
        <dbReference type="EMBL" id="GAO50638.1"/>
    </source>
</evidence>
<proteinExistence type="predicted"/>
<sequence>MGSLSCNRHDVHISTVSKDSFEFEHKISKQDNRSFRLQYQVTMCSTAQGGSAVPRPSVGPDIASQRPAPASQKEVENDSRLIPTYSVFKLKRTDTTLDLSQKAKRGEEPFWGGGSGDYIDVGVAVRANGGVRRRRS</sequence>
<protein>
    <submittedName>
        <fullName evidence="2">Uncharacterized protein</fullName>
    </submittedName>
</protein>
<reference evidence="2 3" key="2">
    <citation type="journal article" date="2014" name="J. Gen. Appl. Microbiol.">
        <title>The early diverging ascomycetous budding yeast Saitoella complicata has three histone deacetylases belonging to the Clr6, Hos2, and Rpd3 lineages.</title>
        <authorList>
            <person name="Nishida H."/>
            <person name="Matsumoto T."/>
            <person name="Kondo S."/>
            <person name="Hamamoto M."/>
            <person name="Yoshikawa H."/>
        </authorList>
    </citation>
    <scope>NUCLEOTIDE SEQUENCE [LARGE SCALE GENOMIC DNA]</scope>
    <source>
        <strain evidence="2 3">NRRL Y-17804</strain>
    </source>
</reference>
<dbReference type="Proteomes" id="UP000033140">
    <property type="component" value="Unassembled WGS sequence"/>
</dbReference>
<gene>
    <name evidence="2" type="ORF">G7K_4761-t1</name>
</gene>
<name>A0A0E9NLG3_SAICN</name>
<dbReference type="EMBL" id="BACD03000035">
    <property type="protein sequence ID" value="GAO50638.1"/>
    <property type="molecule type" value="Genomic_DNA"/>
</dbReference>
<keyword evidence="3" id="KW-1185">Reference proteome</keyword>